<protein>
    <submittedName>
        <fullName evidence="8">Type II secretion system protein F</fullName>
    </submittedName>
</protein>
<reference evidence="9" key="1">
    <citation type="submission" date="2016-03" db="EMBL/GenBank/DDBJ databases">
        <title>Complete genome sequence of the type strain Actinoalloteichus hymeniacidonis DSM 45092.</title>
        <authorList>
            <person name="Schaffert L."/>
            <person name="Albersmeier A."/>
            <person name="Winkler A."/>
            <person name="Kalinowski J."/>
            <person name="Zotchev S."/>
            <person name="Ruckert C."/>
        </authorList>
    </citation>
    <scope>NUCLEOTIDE SEQUENCE [LARGE SCALE GENOMIC DNA]</scope>
    <source>
        <strain evidence="9">HPA177(T) (DSM 45092(T))</strain>
    </source>
</reference>
<proteinExistence type="predicted"/>
<dbReference type="RefSeq" id="WP_236750448.1">
    <property type="nucleotide sequence ID" value="NZ_CP014859.1"/>
</dbReference>
<dbReference type="PANTHER" id="PTHR35007">
    <property type="entry name" value="INTEGRAL MEMBRANE PROTEIN-RELATED"/>
    <property type="match status" value="1"/>
</dbReference>
<evidence type="ECO:0000256" key="1">
    <source>
        <dbReference type="ARBA" id="ARBA00004651"/>
    </source>
</evidence>
<organism evidence="8 9">
    <name type="scientific">Actinoalloteichus hymeniacidonis</name>
    <dbReference type="NCBI Taxonomy" id="340345"/>
    <lineage>
        <taxon>Bacteria</taxon>
        <taxon>Bacillati</taxon>
        <taxon>Actinomycetota</taxon>
        <taxon>Actinomycetes</taxon>
        <taxon>Pseudonocardiales</taxon>
        <taxon>Pseudonocardiaceae</taxon>
        <taxon>Actinoalloteichus</taxon>
    </lineage>
</organism>
<evidence type="ECO:0000256" key="2">
    <source>
        <dbReference type="ARBA" id="ARBA00022475"/>
    </source>
</evidence>
<dbReference type="EMBL" id="CP014859">
    <property type="protein sequence ID" value="AOS61133.1"/>
    <property type="molecule type" value="Genomic_DNA"/>
</dbReference>
<evidence type="ECO:0000256" key="3">
    <source>
        <dbReference type="ARBA" id="ARBA00022692"/>
    </source>
</evidence>
<keyword evidence="2" id="KW-1003">Cell membrane</keyword>
<evidence type="ECO:0000256" key="5">
    <source>
        <dbReference type="ARBA" id="ARBA00023136"/>
    </source>
</evidence>
<keyword evidence="4 6" id="KW-1133">Transmembrane helix</keyword>
<evidence type="ECO:0000313" key="8">
    <source>
        <dbReference type="EMBL" id="AOS61133.1"/>
    </source>
</evidence>
<dbReference type="KEGG" id="ahm:TL08_01465"/>
<comment type="subcellular location">
    <subcellularLocation>
        <location evidence="1">Cell membrane</location>
        <topology evidence="1">Multi-pass membrane protein</topology>
    </subcellularLocation>
</comment>
<evidence type="ECO:0000256" key="4">
    <source>
        <dbReference type="ARBA" id="ARBA00022989"/>
    </source>
</evidence>
<evidence type="ECO:0000259" key="7">
    <source>
        <dbReference type="Pfam" id="PF00482"/>
    </source>
</evidence>
<keyword evidence="5 6" id="KW-0472">Membrane</keyword>
<evidence type="ECO:0000313" key="9">
    <source>
        <dbReference type="Proteomes" id="UP000095210"/>
    </source>
</evidence>
<dbReference type="Proteomes" id="UP000095210">
    <property type="component" value="Chromosome"/>
</dbReference>
<feature type="transmembrane region" description="Helical" evidence="6">
    <location>
        <begin position="203"/>
        <end position="227"/>
    </location>
</feature>
<keyword evidence="9" id="KW-1185">Reference proteome</keyword>
<dbReference type="Pfam" id="PF00482">
    <property type="entry name" value="T2SSF"/>
    <property type="match status" value="1"/>
</dbReference>
<accession>A0AAC9HKT0</accession>
<evidence type="ECO:0000256" key="6">
    <source>
        <dbReference type="SAM" id="Phobius"/>
    </source>
</evidence>
<gene>
    <name evidence="8" type="ORF">TL08_01465</name>
</gene>
<dbReference type="GO" id="GO:0005886">
    <property type="term" value="C:plasma membrane"/>
    <property type="evidence" value="ECO:0007669"/>
    <property type="project" value="UniProtKB-SubCell"/>
</dbReference>
<dbReference type="PANTHER" id="PTHR35007:SF3">
    <property type="entry name" value="POSSIBLE CONSERVED ALANINE RICH MEMBRANE PROTEIN"/>
    <property type="match status" value="1"/>
</dbReference>
<keyword evidence="3 6" id="KW-0812">Transmembrane</keyword>
<sequence length="237" mass="24062">MVIASLLLAAALLVAPGTAGIRSRLACLSRDPQPPPVRGEWRLSALAAFLVGGAVAVSISLPAGLAAGVSSSAAMWWFGKRTDLDSTRATPEPADLAAGWDVLAAALRAGATVPAALRIAAEELTGPTQGVLRRVADLLGAGEDADTAWQAAIDHPPTRQLARAVRHSAQSGSALVGVATQLAESARTGAADALEARTQRAGVLVTGPLGLCFLPAFLCLGVLPTVVGLGTELLETW</sequence>
<feature type="transmembrane region" description="Helical" evidence="6">
    <location>
        <begin position="47"/>
        <end position="78"/>
    </location>
</feature>
<name>A0AAC9HKT0_9PSEU</name>
<dbReference type="AlphaFoldDB" id="A0AAC9HKT0"/>
<dbReference type="InterPro" id="IPR018076">
    <property type="entry name" value="T2SS_GspF_dom"/>
</dbReference>
<feature type="domain" description="Type II secretion system protein GspF" evidence="7">
    <location>
        <begin position="102"/>
        <end position="220"/>
    </location>
</feature>